<dbReference type="OrthoDB" id="977752at2"/>
<protein>
    <submittedName>
        <fullName evidence="5">N-acetylmuramoyl-L-alanine amidase</fullName>
    </submittedName>
</protein>
<keyword evidence="3" id="KW-0812">Transmembrane</keyword>
<evidence type="ECO:0000313" key="6">
    <source>
        <dbReference type="Proteomes" id="UP000286773"/>
    </source>
</evidence>
<dbReference type="PANTHER" id="PTHR33308">
    <property type="entry name" value="PEPTIDOGLYCAN HYDROLASE FLGJ"/>
    <property type="match status" value="1"/>
</dbReference>
<dbReference type="Pfam" id="PF01832">
    <property type="entry name" value="Glucosaminidase"/>
    <property type="match status" value="1"/>
</dbReference>
<evidence type="ECO:0000313" key="5">
    <source>
        <dbReference type="EMBL" id="RSU12532.1"/>
    </source>
</evidence>
<keyword evidence="2" id="KW-0378">Hydrolase</keyword>
<gene>
    <name evidence="5" type="ORF">CBF27_06035</name>
</gene>
<proteinExistence type="inferred from homology"/>
<dbReference type="GO" id="GO:0004040">
    <property type="term" value="F:amidase activity"/>
    <property type="evidence" value="ECO:0007669"/>
    <property type="project" value="InterPro"/>
</dbReference>
<dbReference type="InterPro" id="IPR051056">
    <property type="entry name" value="Glycosyl_Hydrolase_73"/>
</dbReference>
<reference evidence="5 6" key="1">
    <citation type="submission" date="2017-05" db="EMBL/GenBank/DDBJ databases">
        <title>Vagococcus spp. assemblies.</title>
        <authorList>
            <person name="Gulvik C.A."/>
        </authorList>
    </citation>
    <scope>NUCLEOTIDE SEQUENCE [LARGE SCALE GENOMIC DNA]</scope>
    <source>
        <strain evidence="5 6">LMG 24798</strain>
    </source>
</reference>
<feature type="transmembrane region" description="Helical" evidence="3">
    <location>
        <begin position="16"/>
        <end position="36"/>
    </location>
</feature>
<dbReference type="InterPro" id="IPR002901">
    <property type="entry name" value="MGlyc_endo_b_GlcNAc-like_dom"/>
</dbReference>
<dbReference type="RefSeq" id="WP_126813421.1">
    <property type="nucleotide sequence ID" value="NZ_NGKC01000005.1"/>
</dbReference>
<evidence type="ECO:0000256" key="2">
    <source>
        <dbReference type="ARBA" id="ARBA00022801"/>
    </source>
</evidence>
<keyword evidence="3" id="KW-1133">Transmembrane helix</keyword>
<feature type="domain" description="Mannosyl-glycoprotein endo-beta-N-acetylglucosamidase-like" evidence="4">
    <location>
        <begin position="46"/>
        <end position="205"/>
    </location>
</feature>
<evidence type="ECO:0000259" key="4">
    <source>
        <dbReference type="SMART" id="SM00047"/>
    </source>
</evidence>
<dbReference type="Gene3D" id="1.10.530.10">
    <property type="match status" value="1"/>
</dbReference>
<name>A0A430AWU0_9ENTE</name>
<organism evidence="5 6">
    <name type="scientific">Vagococcus acidifermentans</name>
    <dbReference type="NCBI Taxonomy" id="564710"/>
    <lineage>
        <taxon>Bacteria</taxon>
        <taxon>Bacillati</taxon>
        <taxon>Bacillota</taxon>
        <taxon>Bacilli</taxon>
        <taxon>Lactobacillales</taxon>
        <taxon>Enterococcaceae</taxon>
        <taxon>Vagococcus</taxon>
    </lineage>
</organism>
<dbReference type="SMART" id="SM00047">
    <property type="entry name" value="LYZ2"/>
    <property type="match status" value="1"/>
</dbReference>
<keyword evidence="6" id="KW-1185">Reference proteome</keyword>
<evidence type="ECO:0000256" key="1">
    <source>
        <dbReference type="ARBA" id="ARBA00010266"/>
    </source>
</evidence>
<comment type="similarity">
    <text evidence="1">Belongs to the glycosyl hydrolase 73 family.</text>
</comment>
<comment type="caution">
    <text evidence="5">The sequence shown here is derived from an EMBL/GenBank/DDBJ whole genome shotgun (WGS) entry which is preliminary data.</text>
</comment>
<sequence length="206" mass="23452">MKRNRRKYQSPNVKNIPAFISLGIIVIGIVVFVISLRGLSRPSAVTVEEPTMNQTEFIERLVPYSQQLQQEYGILPSIIIGQAILESDWGRSELSATYNNLFGMKSFHPDNNSVNLVTKEHVDGEWIEIKADFKVYDSWEASMKDHTLLFVNGVDWDPYLYRGVLLADNYRSAAKSLEAAGYATDPGYAQKIISVIETYELYQYDL</sequence>
<dbReference type="AlphaFoldDB" id="A0A430AWU0"/>
<dbReference type="EMBL" id="NGKC01000005">
    <property type="protein sequence ID" value="RSU12532.1"/>
    <property type="molecule type" value="Genomic_DNA"/>
</dbReference>
<accession>A0A430AWU0</accession>
<dbReference type="PANTHER" id="PTHR33308:SF10">
    <property type="entry name" value="EXO-GLUCOSAMINIDASE LYTG"/>
    <property type="match status" value="1"/>
</dbReference>
<keyword evidence="3" id="KW-0472">Membrane</keyword>
<evidence type="ECO:0000256" key="3">
    <source>
        <dbReference type="SAM" id="Phobius"/>
    </source>
</evidence>
<dbReference type="Proteomes" id="UP000286773">
    <property type="component" value="Unassembled WGS sequence"/>
</dbReference>
<dbReference type="Gene3D" id="4.10.80.30">
    <property type="entry name" value="DNA polymerase, domain 6"/>
    <property type="match status" value="1"/>
</dbReference>
<dbReference type="PRINTS" id="PR01002">
    <property type="entry name" value="FLGFLGJ"/>
</dbReference>